<dbReference type="Gene3D" id="3.10.580.10">
    <property type="entry name" value="CBS-domain"/>
    <property type="match status" value="1"/>
</dbReference>
<organism evidence="3 4">
    <name type="scientific">Carboxylicivirga sediminis</name>
    <dbReference type="NCBI Taxonomy" id="2006564"/>
    <lineage>
        <taxon>Bacteria</taxon>
        <taxon>Pseudomonadati</taxon>
        <taxon>Bacteroidota</taxon>
        <taxon>Bacteroidia</taxon>
        <taxon>Marinilabiliales</taxon>
        <taxon>Marinilabiliaceae</taxon>
        <taxon>Carboxylicivirga</taxon>
    </lineage>
</organism>
<accession>A0A941F5U4</accession>
<protein>
    <submittedName>
        <fullName evidence="3">Nucleotidyltransferase family protein</fullName>
    </submittedName>
</protein>
<dbReference type="EMBL" id="JAGTAR010000031">
    <property type="protein sequence ID" value="MBR8537386.1"/>
    <property type="molecule type" value="Genomic_DNA"/>
</dbReference>
<dbReference type="InterPro" id="IPR029044">
    <property type="entry name" value="Nucleotide-diphossugar_trans"/>
</dbReference>
<keyword evidence="4" id="KW-1185">Reference proteome</keyword>
<reference evidence="3" key="2">
    <citation type="submission" date="2021-04" db="EMBL/GenBank/DDBJ databases">
        <authorList>
            <person name="Zhang T."/>
            <person name="Zhang Y."/>
            <person name="Lu D."/>
            <person name="Zuo D."/>
            <person name="Du Z."/>
        </authorList>
    </citation>
    <scope>NUCLEOTIDE SEQUENCE</scope>
    <source>
        <strain evidence="3">JR1</strain>
    </source>
</reference>
<dbReference type="PANTHER" id="PTHR22572">
    <property type="entry name" value="SUGAR-1-PHOSPHATE GUANYL TRANSFERASE"/>
    <property type="match status" value="1"/>
</dbReference>
<evidence type="ECO:0000313" key="3">
    <source>
        <dbReference type="EMBL" id="MBR8537386.1"/>
    </source>
</evidence>
<dbReference type="PROSITE" id="PS51371">
    <property type="entry name" value="CBS"/>
    <property type="match status" value="1"/>
</dbReference>
<sequence length="345" mass="38923">MDLDKFIVQDTISVIDVLKRLDSLTIAQTVFVVDCNNKLIGTITDGDIRRGLINGNSISDPVVNFMSTNFRALNGSVDPIKIKEYRNFGVNLLPVLNKDGSIRKVYDLERISTILPVDVVIMAGGKGERLRPLTNSTPKPMLPLGNKPIIEHNIDRLRSFGIENIYISINYLGEQIKDYFGDGKDKGLNIQYLEEKEFLGTIGSASMVDQYESPYVLVMNSDLFTDVDFEDLWVNLCERAADLAVASIPYTVNIPFAILTRENGCIKGLKEKPSNTHYANAGIYLMKRKVMELIPKNEFFNATDLIEKLIQTGKTVIDNPITGYWIDIGRHEEYNKAKEIIRHLK</sequence>
<evidence type="ECO:0000256" key="1">
    <source>
        <dbReference type="PROSITE-ProRule" id="PRU00703"/>
    </source>
</evidence>
<keyword evidence="1" id="KW-0129">CBS domain</keyword>
<dbReference type="Proteomes" id="UP000679220">
    <property type="component" value="Unassembled WGS sequence"/>
</dbReference>
<comment type="caution">
    <text evidence="3">The sequence shown here is derived from an EMBL/GenBank/DDBJ whole genome shotgun (WGS) entry which is preliminary data.</text>
</comment>
<name>A0A941F5U4_9BACT</name>
<proteinExistence type="predicted"/>
<dbReference type="InterPro" id="IPR050486">
    <property type="entry name" value="Mannose-1P_guanyltransferase"/>
</dbReference>
<dbReference type="Pfam" id="PF00483">
    <property type="entry name" value="NTP_transferase"/>
    <property type="match status" value="1"/>
</dbReference>
<dbReference type="InterPro" id="IPR046342">
    <property type="entry name" value="CBS_dom_sf"/>
</dbReference>
<dbReference type="Gene3D" id="3.90.550.10">
    <property type="entry name" value="Spore Coat Polysaccharide Biosynthesis Protein SpsA, Chain A"/>
    <property type="match status" value="1"/>
</dbReference>
<dbReference type="SUPFAM" id="SSF53448">
    <property type="entry name" value="Nucleotide-diphospho-sugar transferases"/>
    <property type="match status" value="1"/>
</dbReference>
<dbReference type="InterPro" id="IPR005835">
    <property type="entry name" value="NTP_transferase_dom"/>
</dbReference>
<dbReference type="AlphaFoldDB" id="A0A941F5U4"/>
<evidence type="ECO:0000259" key="2">
    <source>
        <dbReference type="PROSITE" id="PS51371"/>
    </source>
</evidence>
<dbReference type="RefSeq" id="WP_212192410.1">
    <property type="nucleotide sequence ID" value="NZ_JAGTAR010000031.1"/>
</dbReference>
<feature type="domain" description="CBS" evidence="2">
    <location>
        <begin position="1"/>
        <end position="58"/>
    </location>
</feature>
<reference evidence="3" key="1">
    <citation type="journal article" date="2018" name="Int. J. Syst. Evol. Microbiol.">
        <title>Carboxylicivirga sediminis sp. nov., isolated from coastal sediment.</title>
        <authorList>
            <person name="Wang F.Q."/>
            <person name="Ren L.H."/>
            <person name="Zou R.J."/>
            <person name="Sun Y.Z."/>
            <person name="Liu X.J."/>
            <person name="Jiang F."/>
            <person name="Liu L.J."/>
        </authorList>
    </citation>
    <scope>NUCLEOTIDE SEQUENCE</scope>
    <source>
        <strain evidence="3">JR1</strain>
    </source>
</reference>
<dbReference type="CDD" id="cd06426">
    <property type="entry name" value="NTP_transferase_like_2"/>
    <property type="match status" value="1"/>
</dbReference>
<evidence type="ECO:0000313" key="4">
    <source>
        <dbReference type="Proteomes" id="UP000679220"/>
    </source>
</evidence>
<gene>
    <name evidence="3" type="ORF">KDU71_17595</name>
</gene>
<dbReference type="InterPro" id="IPR000644">
    <property type="entry name" value="CBS_dom"/>
</dbReference>